<reference evidence="2 3" key="1">
    <citation type="submission" date="2016-11" db="EMBL/GenBank/DDBJ databases">
        <authorList>
            <person name="Jaros S."/>
            <person name="Januszkiewicz K."/>
            <person name="Wedrychowicz H."/>
        </authorList>
    </citation>
    <scope>NUCLEOTIDE SEQUENCE [LARGE SCALE GENOMIC DNA]</scope>
</reference>
<feature type="compositionally biased region" description="Polar residues" evidence="1">
    <location>
        <begin position="112"/>
        <end position="123"/>
    </location>
</feature>
<sequence>MVEQGGSNTDGTGVVFHAAGLPITAPSAHDRQTSRAAQVSPSDEGGRASRNQPQASAQTASWTPAKRLLPEELYEQAYSVDTRDPNKTEREQHKAWAVQRTYDALRLASPRWSVSEQHPSTSPKADGPALPASG</sequence>
<evidence type="ECO:0000313" key="3">
    <source>
        <dbReference type="Proteomes" id="UP000249464"/>
    </source>
</evidence>
<dbReference type="EMBL" id="FQNC01000012">
    <property type="protein sequence ID" value="SGY14475.1"/>
    <property type="molecule type" value="Genomic_DNA"/>
</dbReference>
<keyword evidence="3" id="KW-1185">Reference proteome</keyword>
<dbReference type="Proteomes" id="UP000249464">
    <property type="component" value="Unassembled WGS sequence"/>
</dbReference>
<proteinExistence type="predicted"/>
<dbReference type="AlphaFoldDB" id="A0A2X0NTN4"/>
<feature type="compositionally biased region" description="Polar residues" evidence="1">
    <location>
        <begin position="49"/>
        <end position="62"/>
    </location>
</feature>
<evidence type="ECO:0000256" key="1">
    <source>
        <dbReference type="SAM" id="MobiDB-lite"/>
    </source>
</evidence>
<feature type="region of interest" description="Disordered" evidence="1">
    <location>
        <begin position="110"/>
        <end position="134"/>
    </location>
</feature>
<evidence type="ECO:0000313" key="2">
    <source>
        <dbReference type="EMBL" id="SGY14475.1"/>
    </source>
</evidence>
<feature type="region of interest" description="Disordered" evidence="1">
    <location>
        <begin position="1"/>
        <end position="71"/>
    </location>
</feature>
<protein>
    <submittedName>
        <fullName evidence="2">BQ5605_C010g06195 protein</fullName>
    </submittedName>
</protein>
<gene>
    <name evidence="2" type="primary">BQ5605_C010g06195</name>
    <name evidence="2" type="ORF">BQ5605_C010G06195</name>
</gene>
<accession>A0A2X0NTN4</accession>
<name>A0A2X0NTN4_9BASI</name>
<organism evidence="2 3">
    <name type="scientific">Microbotryum silenes-dioicae</name>
    <dbReference type="NCBI Taxonomy" id="796604"/>
    <lineage>
        <taxon>Eukaryota</taxon>
        <taxon>Fungi</taxon>
        <taxon>Dikarya</taxon>
        <taxon>Basidiomycota</taxon>
        <taxon>Pucciniomycotina</taxon>
        <taxon>Microbotryomycetes</taxon>
        <taxon>Microbotryales</taxon>
        <taxon>Microbotryaceae</taxon>
        <taxon>Microbotryum</taxon>
    </lineage>
</organism>
<feature type="compositionally biased region" description="Polar residues" evidence="1">
    <location>
        <begin position="1"/>
        <end position="11"/>
    </location>
</feature>